<dbReference type="GO" id="GO:0016853">
    <property type="term" value="F:isomerase activity"/>
    <property type="evidence" value="ECO:0007669"/>
    <property type="project" value="UniProtKB-KW"/>
</dbReference>
<protein>
    <submittedName>
        <fullName evidence="2">Xylose isomerase family protein</fullName>
    </submittedName>
</protein>
<gene>
    <name evidence="2" type="ordered locus">RLO149_c005620</name>
</gene>
<dbReference type="InterPro" id="IPR050312">
    <property type="entry name" value="IolE/XylAMocC-like"/>
</dbReference>
<dbReference type="InterPro" id="IPR036237">
    <property type="entry name" value="Xyl_isomerase-like_sf"/>
</dbReference>
<feature type="domain" description="Xylose isomerase-like TIM barrel" evidence="1">
    <location>
        <begin position="23"/>
        <end position="276"/>
    </location>
</feature>
<dbReference type="Proteomes" id="UP000001353">
    <property type="component" value="Chromosome"/>
</dbReference>
<evidence type="ECO:0000259" key="1">
    <source>
        <dbReference type="Pfam" id="PF01261"/>
    </source>
</evidence>
<name>F7ZJF8_ROSLO</name>
<sequence length="282" mass="30879">MKIGFCMLLWTTSVGQGHKALLADIKKTGYDGVEIPIFSGTPDDYAETGKMLDDLGLGRTGISVVPTLEMNPLSDDAEARKAAVDYLKWCVDCTAALGADAIGGPLHQTLGHFTGAGPTEAEFDRAREVHRQVGDHASANGVTIALEAVNRFETYFANTMDDLCAYTTSVDHPAIKTMYDTFHANLEERDPIDAFTRNADNIVHVHISENDRGVPGRGHIPFAETFAAIKASGYDRWLTIEAFGRGLPELAAATRVWRDFAESPEAYYRDGYRCIREGWDAA</sequence>
<dbReference type="AlphaFoldDB" id="F7ZJF8"/>
<dbReference type="SUPFAM" id="SSF51658">
    <property type="entry name" value="Xylose isomerase-like"/>
    <property type="match status" value="1"/>
</dbReference>
<dbReference type="eggNOG" id="COG1082">
    <property type="taxonomic scope" value="Bacteria"/>
</dbReference>
<proteinExistence type="predicted"/>
<evidence type="ECO:0000313" key="3">
    <source>
        <dbReference type="Proteomes" id="UP000001353"/>
    </source>
</evidence>
<dbReference type="EMBL" id="CP002623">
    <property type="protein sequence ID" value="AEI92590.1"/>
    <property type="molecule type" value="Genomic_DNA"/>
</dbReference>
<organism evidence="2 3">
    <name type="scientific">Roseobacter litoralis (strain ATCC 49566 / DSM 6996 / JCM 21268 / NBRC 15278 / OCh 149)</name>
    <dbReference type="NCBI Taxonomy" id="391595"/>
    <lineage>
        <taxon>Bacteria</taxon>
        <taxon>Pseudomonadati</taxon>
        <taxon>Pseudomonadota</taxon>
        <taxon>Alphaproteobacteria</taxon>
        <taxon>Rhodobacterales</taxon>
        <taxon>Roseobacteraceae</taxon>
        <taxon>Roseobacter</taxon>
    </lineage>
</organism>
<dbReference type="HOGENOM" id="CLU_050006_8_2_5"/>
<keyword evidence="2" id="KW-0413">Isomerase</keyword>
<dbReference type="KEGG" id="rli:RLO149_c005620"/>
<dbReference type="InterPro" id="IPR013022">
    <property type="entry name" value="Xyl_isomerase-like_TIM-brl"/>
</dbReference>
<dbReference type="PANTHER" id="PTHR12110">
    <property type="entry name" value="HYDROXYPYRUVATE ISOMERASE"/>
    <property type="match status" value="1"/>
</dbReference>
<dbReference type="Pfam" id="PF01261">
    <property type="entry name" value="AP_endonuc_2"/>
    <property type="match status" value="1"/>
</dbReference>
<accession>F7ZJF8</accession>
<dbReference type="Gene3D" id="3.20.20.150">
    <property type="entry name" value="Divalent-metal-dependent TIM barrel enzymes"/>
    <property type="match status" value="1"/>
</dbReference>
<dbReference type="STRING" id="391595.RLO149_c005620"/>
<evidence type="ECO:0000313" key="2">
    <source>
        <dbReference type="EMBL" id="AEI92590.1"/>
    </source>
</evidence>
<dbReference type="OrthoDB" id="9801426at2"/>
<keyword evidence="3" id="KW-1185">Reference proteome</keyword>
<reference evidence="2 3" key="1">
    <citation type="journal article" date="2011" name="BMC Genomics">
        <title>Comparative genome analysis and genome-guided physiological analysis of Roseobacter litoralis.</title>
        <authorList>
            <person name="Kalhoefer D."/>
            <person name="Thole S."/>
            <person name="Voget S."/>
            <person name="Lehmann R."/>
            <person name="Liesegang H."/>
            <person name="Wollher A."/>
            <person name="Daniel R."/>
            <person name="Simon M."/>
            <person name="Brinkhoff T."/>
        </authorList>
    </citation>
    <scope>NUCLEOTIDE SEQUENCE [LARGE SCALE GENOMIC DNA]</scope>
    <source>
        <strain evidence="3">ATCC 49566 / DSM 6996 / JCM 21268 / NBRC 15278 / OCh 149</strain>
    </source>
</reference>